<dbReference type="PIRSF" id="PIRSF001480">
    <property type="entry name" value="Mannose-6-phosphate_isomerase"/>
    <property type="match status" value="1"/>
</dbReference>
<dbReference type="EMBL" id="JAVDQD010000002">
    <property type="protein sequence ID" value="MDR6238622.1"/>
    <property type="molecule type" value="Genomic_DNA"/>
</dbReference>
<keyword evidence="4 8" id="KW-0479">Metal-binding</keyword>
<evidence type="ECO:0000259" key="9">
    <source>
        <dbReference type="Pfam" id="PF20511"/>
    </source>
</evidence>
<dbReference type="InterPro" id="IPR001250">
    <property type="entry name" value="Man6P_Isoase-1"/>
</dbReference>
<feature type="domain" description="Phosphomannose isomerase type I catalytic" evidence="9">
    <location>
        <begin position="5"/>
        <end position="148"/>
    </location>
</feature>
<dbReference type="Pfam" id="PF20511">
    <property type="entry name" value="PMI_typeI_cat"/>
    <property type="match status" value="1"/>
</dbReference>
<dbReference type="GO" id="GO:0004476">
    <property type="term" value="F:mannose-6-phosphate isomerase activity"/>
    <property type="evidence" value="ECO:0007669"/>
    <property type="project" value="UniProtKB-EC"/>
</dbReference>
<evidence type="ECO:0000256" key="1">
    <source>
        <dbReference type="ARBA" id="ARBA00000757"/>
    </source>
</evidence>
<evidence type="ECO:0000256" key="7">
    <source>
        <dbReference type="PIRSR" id="PIRSR001480-1"/>
    </source>
</evidence>
<keyword evidence="6 10" id="KW-0413">Isomerase</keyword>
<dbReference type="AlphaFoldDB" id="A0AAE3XKM2"/>
<comment type="caution">
    <text evidence="10">The sequence shown here is derived from an EMBL/GenBank/DDBJ whole genome shotgun (WGS) entry which is preliminary data.</text>
</comment>
<feature type="active site" evidence="7">
    <location>
        <position position="281"/>
    </location>
</feature>
<evidence type="ECO:0000256" key="8">
    <source>
        <dbReference type="PIRSR" id="PIRSR001480-2"/>
    </source>
</evidence>
<dbReference type="Gene3D" id="2.60.120.10">
    <property type="entry name" value="Jelly Rolls"/>
    <property type="match status" value="2"/>
</dbReference>
<keyword evidence="5 8" id="KW-0862">Zinc</keyword>
<gene>
    <name evidence="10" type="ORF">HNQ88_001659</name>
</gene>
<organism evidence="10 11">
    <name type="scientific">Aureibacter tunicatorum</name>
    <dbReference type="NCBI Taxonomy" id="866807"/>
    <lineage>
        <taxon>Bacteria</taxon>
        <taxon>Pseudomonadati</taxon>
        <taxon>Bacteroidota</taxon>
        <taxon>Cytophagia</taxon>
        <taxon>Cytophagales</taxon>
        <taxon>Persicobacteraceae</taxon>
        <taxon>Aureibacter</taxon>
    </lineage>
</organism>
<dbReference type="InterPro" id="IPR016305">
    <property type="entry name" value="Mannose-6-P_Isomerase"/>
</dbReference>
<keyword evidence="11" id="KW-1185">Reference proteome</keyword>
<dbReference type="PROSITE" id="PS00965">
    <property type="entry name" value="PMI_I_1"/>
    <property type="match status" value="1"/>
</dbReference>
<evidence type="ECO:0000256" key="2">
    <source>
        <dbReference type="ARBA" id="ARBA00010772"/>
    </source>
</evidence>
<dbReference type="PANTHER" id="PTHR10309:SF0">
    <property type="entry name" value="MANNOSE-6-PHOSPHATE ISOMERASE"/>
    <property type="match status" value="1"/>
</dbReference>
<dbReference type="NCBIfam" id="TIGR00218">
    <property type="entry name" value="manA"/>
    <property type="match status" value="1"/>
</dbReference>
<evidence type="ECO:0000256" key="6">
    <source>
        <dbReference type="ARBA" id="ARBA00023235"/>
    </source>
</evidence>
<dbReference type="GO" id="GO:0005975">
    <property type="term" value="P:carbohydrate metabolic process"/>
    <property type="evidence" value="ECO:0007669"/>
    <property type="project" value="InterPro"/>
</dbReference>
<protein>
    <recommendedName>
        <fullName evidence="3">mannose-6-phosphate isomerase</fullName>
        <ecNumber evidence="3">5.3.1.8</ecNumber>
    </recommendedName>
</protein>
<dbReference type="InterPro" id="IPR046457">
    <property type="entry name" value="PMI_typeI_cat"/>
</dbReference>
<dbReference type="GO" id="GO:0009298">
    <property type="term" value="P:GDP-mannose biosynthetic process"/>
    <property type="evidence" value="ECO:0007669"/>
    <property type="project" value="InterPro"/>
</dbReference>
<evidence type="ECO:0000256" key="3">
    <source>
        <dbReference type="ARBA" id="ARBA00011956"/>
    </source>
</evidence>
<dbReference type="InterPro" id="IPR011051">
    <property type="entry name" value="RmlC_Cupin_sf"/>
</dbReference>
<dbReference type="SUPFAM" id="SSF51182">
    <property type="entry name" value="RmlC-like cupins"/>
    <property type="match status" value="1"/>
</dbReference>
<comment type="similarity">
    <text evidence="2">Belongs to the mannose-6-phosphate isomerase type 1 family.</text>
</comment>
<dbReference type="InterPro" id="IPR018050">
    <property type="entry name" value="Pmannose_isomerase-type1_CS"/>
</dbReference>
<dbReference type="PANTHER" id="PTHR10309">
    <property type="entry name" value="MANNOSE-6-PHOSPHATE ISOMERASE"/>
    <property type="match status" value="1"/>
</dbReference>
<dbReference type="GO" id="GO:0008270">
    <property type="term" value="F:zinc ion binding"/>
    <property type="evidence" value="ECO:0007669"/>
    <property type="project" value="InterPro"/>
</dbReference>
<reference evidence="10" key="1">
    <citation type="submission" date="2023-07" db="EMBL/GenBank/DDBJ databases">
        <title>Genomic Encyclopedia of Type Strains, Phase IV (KMG-IV): sequencing the most valuable type-strain genomes for metagenomic binning, comparative biology and taxonomic classification.</title>
        <authorList>
            <person name="Goeker M."/>
        </authorList>
    </citation>
    <scope>NUCLEOTIDE SEQUENCE</scope>
    <source>
        <strain evidence="10">DSM 26174</strain>
    </source>
</reference>
<feature type="binding site" evidence="8">
    <location>
        <position position="98"/>
    </location>
    <ligand>
        <name>Zn(2+)</name>
        <dbReference type="ChEBI" id="CHEBI:29105"/>
    </ligand>
</feature>
<proteinExistence type="inferred from homology"/>
<evidence type="ECO:0000256" key="5">
    <source>
        <dbReference type="ARBA" id="ARBA00022833"/>
    </source>
</evidence>
<feature type="binding site" evidence="8">
    <location>
        <position position="262"/>
    </location>
    <ligand>
        <name>Zn(2+)</name>
        <dbReference type="ChEBI" id="CHEBI:29105"/>
    </ligand>
</feature>
<dbReference type="PRINTS" id="PR00714">
    <property type="entry name" value="MAN6PISMRASE"/>
</dbReference>
<dbReference type="Proteomes" id="UP001185092">
    <property type="component" value="Unassembled WGS sequence"/>
</dbReference>
<dbReference type="GO" id="GO:0005829">
    <property type="term" value="C:cytosol"/>
    <property type="evidence" value="ECO:0007669"/>
    <property type="project" value="TreeGrafter"/>
</dbReference>
<evidence type="ECO:0000313" key="10">
    <source>
        <dbReference type="EMBL" id="MDR6238622.1"/>
    </source>
</evidence>
<accession>A0AAE3XKM2</accession>
<comment type="catalytic activity">
    <reaction evidence="1">
        <text>D-mannose 6-phosphate = D-fructose 6-phosphate</text>
        <dbReference type="Rhea" id="RHEA:12356"/>
        <dbReference type="ChEBI" id="CHEBI:58735"/>
        <dbReference type="ChEBI" id="CHEBI:61527"/>
        <dbReference type="EC" id="5.3.1.8"/>
    </reaction>
</comment>
<evidence type="ECO:0000313" key="11">
    <source>
        <dbReference type="Proteomes" id="UP001185092"/>
    </source>
</evidence>
<feature type="binding site" evidence="8">
    <location>
        <position position="133"/>
    </location>
    <ligand>
        <name>Zn(2+)</name>
        <dbReference type="ChEBI" id="CHEBI:29105"/>
    </ligand>
</feature>
<evidence type="ECO:0000256" key="4">
    <source>
        <dbReference type="ARBA" id="ARBA00022723"/>
    </source>
</evidence>
<name>A0AAE3XKM2_9BACT</name>
<dbReference type="RefSeq" id="WP_309938129.1">
    <property type="nucleotide sequence ID" value="NZ_AP025305.1"/>
</dbReference>
<dbReference type="CDD" id="cd07011">
    <property type="entry name" value="cupin_PMI_type_I_N"/>
    <property type="match status" value="1"/>
</dbReference>
<comment type="cofactor">
    <cofactor evidence="8">
        <name>Zn(2+)</name>
        <dbReference type="ChEBI" id="CHEBI:29105"/>
    </cofactor>
    <text evidence="8">Binds 1 zinc ion per subunit.</text>
</comment>
<feature type="binding site" evidence="8">
    <location>
        <position position="96"/>
    </location>
    <ligand>
        <name>Zn(2+)</name>
        <dbReference type="ChEBI" id="CHEBI:29105"/>
    </ligand>
</feature>
<dbReference type="EC" id="5.3.1.8" evidence="3"/>
<dbReference type="Gene3D" id="1.10.441.10">
    <property type="entry name" value="Phosphomannose Isomerase, domain 2"/>
    <property type="match status" value="1"/>
</dbReference>
<dbReference type="InterPro" id="IPR014710">
    <property type="entry name" value="RmlC-like_jellyroll"/>
</dbReference>
<sequence>MKNLAKIEGKIQHYAWGGESYIGQLLGVDVKGQPTAEYWLGAHDNAPSMVGGEVPLNKLIAEDPNSFLGEKVANQFANKLPYLFKVLDVKDMLSIQVHPTKEEAVKGFARENEEGISLSASNRNYKDDNHKPEIMVALSEFWLLHGFKSEEEVVETLKSVPEFNELLTYFEGNDYKKLYQHIMELPQSEVDRILSPLMLRIYPNYKQGKVEKSSPDYWASKAVSGQTDLNEGLDRGIFSIYLFNIVKAEKGDAIFQDAGVPHAYMEGQNMELMANSDNVLRGGLTPKHIDVSELLKHTKFERTIPNIIAGEKVRAHELAFKSPAADFELSVIKLSNGEEYKNKDAHSTDIVFVLEGDVKASSVSDEIELGKGEAFVVKSDQQYTIQASQDSILYKATVPQN</sequence>